<comment type="caution">
    <text evidence="2">The sequence shown here is derived from an EMBL/GenBank/DDBJ whole genome shotgun (WGS) entry which is preliminary data.</text>
</comment>
<organism evidence="2 3">
    <name type="scientific">Xanthomonas arboricola pv. pruni str. MAFF 311562</name>
    <dbReference type="NCBI Taxonomy" id="1414836"/>
    <lineage>
        <taxon>Bacteria</taxon>
        <taxon>Pseudomonadati</taxon>
        <taxon>Pseudomonadota</taxon>
        <taxon>Gammaproteobacteria</taxon>
        <taxon>Lysobacterales</taxon>
        <taxon>Lysobacteraceae</taxon>
        <taxon>Xanthomonas</taxon>
    </lineage>
</organism>
<feature type="compositionally biased region" description="Basic residues" evidence="1">
    <location>
        <begin position="122"/>
        <end position="134"/>
    </location>
</feature>
<feature type="region of interest" description="Disordered" evidence="1">
    <location>
        <begin position="122"/>
        <end position="150"/>
    </location>
</feature>
<dbReference type="Proteomes" id="UP000019143">
    <property type="component" value="Unassembled WGS sequence"/>
</dbReference>
<evidence type="ECO:0000256" key="1">
    <source>
        <dbReference type="SAM" id="MobiDB-lite"/>
    </source>
</evidence>
<feature type="compositionally biased region" description="Basic and acidic residues" evidence="1">
    <location>
        <begin position="135"/>
        <end position="144"/>
    </location>
</feature>
<protein>
    <submittedName>
        <fullName evidence="2">Uncharacterized protein</fullName>
    </submittedName>
</protein>
<dbReference type="AlphaFoldDB" id="W4S3N3"/>
<name>W4S3N3_9XANT</name>
<evidence type="ECO:0000313" key="2">
    <source>
        <dbReference type="EMBL" id="GAE51235.1"/>
    </source>
</evidence>
<dbReference type="EMBL" id="BAVB01000291">
    <property type="protein sequence ID" value="GAE51235.1"/>
    <property type="molecule type" value="Genomic_DNA"/>
</dbReference>
<reference evidence="2 3" key="1">
    <citation type="submission" date="2014-01" db="EMBL/GenBank/DDBJ databases">
        <title>Genome sequence and analysis of Xanthomonas arboricola pv. pruni.</title>
        <authorList>
            <person name="Fujikawa T."/>
            <person name="Nakazono-Nagaoka E."/>
        </authorList>
    </citation>
    <scope>NUCLEOTIDE SEQUENCE [LARGE SCALE GENOMIC DNA]</scope>
    <source>
        <strain evidence="3">MAFF 311562</strain>
    </source>
</reference>
<gene>
    <name evidence="2" type="ORF">XPU_2767</name>
</gene>
<sequence>MHARLAQQIRRQPAQRPLGADVRAGAQIHPQSFLLAELDKCNEIAFAGVEIELPRLAFVGVPHQVQRDGVQAQRLGHADALQPVRPGDAQRMHLAAAELPRLLIQHELAALEAERMRAAIRQRRMQRRQQRRRGRQTERCEQAERAQTPAFHRCSREWKESLRCAAQ</sequence>
<proteinExistence type="predicted"/>
<evidence type="ECO:0000313" key="3">
    <source>
        <dbReference type="Proteomes" id="UP000019143"/>
    </source>
</evidence>
<accession>W4S3N3</accession>